<dbReference type="Gene3D" id="3.40.50.300">
    <property type="entry name" value="P-loop containing nucleotide triphosphate hydrolases"/>
    <property type="match status" value="1"/>
</dbReference>
<keyword evidence="2" id="KW-1185">Reference proteome</keyword>
<gene>
    <name evidence="1" type="ORF">SAMCFNEI73_Ch1771</name>
</gene>
<evidence type="ECO:0000313" key="1">
    <source>
        <dbReference type="EMBL" id="APG91063.1"/>
    </source>
</evidence>
<dbReference type="RefSeq" id="WP_064253628.1">
    <property type="nucleotide sequence ID" value="NZ_CP013107.1"/>
</dbReference>
<dbReference type="STRING" id="194963.SAMCFNEI73_Ch1771"/>
<dbReference type="OrthoDB" id="1496333at2"/>
<reference evidence="1 2" key="1">
    <citation type="submission" date="2015-10" db="EMBL/GenBank/DDBJ databases">
        <title>Genomic differences between typical nodule nitrogen-fixing rhizobial strains and those coming from bean seeds.</title>
        <authorList>
            <person name="Peralta H."/>
            <person name="Aguilar-Vera A."/>
            <person name="Diaz R."/>
            <person name="Mora Y."/>
            <person name="Martinez-Batallar G."/>
            <person name="Salazar E."/>
            <person name="Vargas-Lagunas C."/>
            <person name="Encarnacion S."/>
            <person name="Girard L."/>
            <person name="Mora J."/>
        </authorList>
    </citation>
    <scope>NUCLEOTIDE SEQUENCE [LARGE SCALE GENOMIC DNA]</scope>
    <source>
        <strain evidence="1 2">CFNEI 73</strain>
    </source>
</reference>
<sequence length="351" mass="39026">MKLKPIEFLDGHGLFLADDLSYLTGAGAIGKSLSSLQLACAVALPERDYPETHWLGRPVRRRGKVLYVSAEDELDVNHQRVLDIAAAEMFEARLLYNLEICDLSDVEDKALFVGQRSYVKKTLLFRLLENTIGHLKPELVVLDNRAQLADIDEINRNAATKVSNYLRALAKKYGTTLIVLAHPSLAGLNQKTGNSGSTGWTNTIRNQVDMRKPDDAEADGPDDGRRILVSQKPNYGPQGLVVNVKWDMGCYRCTDRQERAGSDIGRADKAERVFLRLLQIHNSQNLFVSASPSSNSFAPKVFYGDPQNENVSLKSLKAAMYALLNDGRIANVAHGPPSKRQYRLEVVKCNF</sequence>
<protein>
    <submittedName>
        <fullName evidence="1">RecA-family ATPase-like protein, phage related</fullName>
    </submittedName>
</protein>
<name>A0A1L3LM04_9HYPH</name>
<dbReference type="KEGG" id="same:SAMCFNEI73_Ch1771"/>
<dbReference type="InterPro" id="IPR027417">
    <property type="entry name" value="P-loop_NTPase"/>
</dbReference>
<organism evidence="1 2">
    <name type="scientific">Sinorhizobium americanum</name>
    <dbReference type="NCBI Taxonomy" id="194963"/>
    <lineage>
        <taxon>Bacteria</taxon>
        <taxon>Pseudomonadati</taxon>
        <taxon>Pseudomonadota</taxon>
        <taxon>Alphaproteobacteria</taxon>
        <taxon>Hyphomicrobiales</taxon>
        <taxon>Rhizobiaceae</taxon>
        <taxon>Sinorhizobium/Ensifer group</taxon>
        <taxon>Sinorhizobium</taxon>
    </lineage>
</organism>
<dbReference type="EMBL" id="CP013107">
    <property type="protein sequence ID" value="APG91063.1"/>
    <property type="molecule type" value="Genomic_DNA"/>
</dbReference>
<dbReference type="SUPFAM" id="SSF52540">
    <property type="entry name" value="P-loop containing nucleoside triphosphate hydrolases"/>
    <property type="match status" value="1"/>
</dbReference>
<dbReference type="Proteomes" id="UP000182306">
    <property type="component" value="Chromosome"/>
</dbReference>
<accession>A0A1L3LM04</accession>
<evidence type="ECO:0000313" key="2">
    <source>
        <dbReference type="Proteomes" id="UP000182306"/>
    </source>
</evidence>
<dbReference type="Pfam" id="PF13481">
    <property type="entry name" value="AAA_25"/>
    <property type="match status" value="1"/>
</dbReference>
<proteinExistence type="predicted"/>
<dbReference type="AlphaFoldDB" id="A0A1L3LM04"/>